<dbReference type="InterPro" id="IPR041796">
    <property type="entry name" value="Mre11_N"/>
</dbReference>
<accession>A0A5S9IJJ3</accession>
<dbReference type="InterPro" id="IPR004843">
    <property type="entry name" value="Calcineurin-like_PHP"/>
</dbReference>
<dbReference type="InterPro" id="IPR029052">
    <property type="entry name" value="Metallo-depent_PP-like"/>
</dbReference>
<dbReference type="GO" id="GO:0006260">
    <property type="term" value="P:DNA replication"/>
    <property type="evidence" value="ECO:0007669"/>
    <property type="project" value="UniProtKB-KW"/>
</dbReference>
<comment type="similarity">
    <text evidence="4">Belongs to the SbcD family.</text>
</comment>
<evidence type="ECO:0000259" key="5">
    <source>
        <dbReference type="Pfam" id="PF00149"/>
    </source>
</evidence>
<evidence type="ECO:0000313" key="7">
    <source>
        <dbReference type="Proteomes" id="UP000326354"/>
    </source>
</evidence>
<dbReference type="Proteomes" id="UP000326354">
    <property type="component" value="Chromosome"/>
</dbReference>
<dbReference type="GO" id="GO:0006310">
    <property type="term" value="P:DNA recombination"/>
    <property type="evidence" value="ECO:0007669"/>
    <property type="project" value="UniProtKB-KW"/>
</dbReference>
<dbReference type="SUPFAM" id="SSF56300">
    <property type="entry name" value="Metallo-dependent phosphatases"/>
    <property type="match status" value="1"/>
</dbReference>
<reference evidence="6 7" key="1">
    <citation type="submission" date="2019-08" db="EMBL/GenBank/DDBJ databases">
        <title>Complete genome sequence of Candidatus Uab amorphum.</title>
        <authorList>
            <person name="Shiratori T."/>
            <person name="Suzuki S."/>
            <person name="Kakizawa Y."/>
            <person name="Ishida K."/>
        </authorList>
    </citation>
    <scope>NUCLEOTIDE SEQUENCE [LARGE SCALE GENOMIC DNA]</scope>
    <source>
        <strain evidence="6 7">SRT547</strain>
    </source>
</reference>
<dbReference type="EMBL" id="AP019860">
    <property type="protein sequence ID" value="BBM82220.1"/>
    <property type="molecule type" value="Genomic_DNA"/>
</dbReference>
<dbReference type="GO" id="GO:0004519">
    <property type="term" value="F:endonuclease activity"/>
    <property type="evidence" value="ECO:0007669"/>
    <property type="project" value="UniProtKB-KW"/>
</dbReference>
<proteinExistence type="inferred from homology"/>
<dbReference type="PANTHER" id="PTHR30337">
    <property type="entry name" value="COMPONENT OF ATP-DEPENDENT DSDNA EXONUCLEASE"/>
    <property type="match status" value="1"/>
</dbReference>
<keyword evidence="3 4" id="KW-0269">Exonuclease</keyword>
<dbReference type="GO" id="GO:0008408">
    <property type="term" value="F:3'-5' exonuclease activity"/>
    <property type="evidence" value="ECO:0007669"/>
    <property type="project" value="InterPro"/>
</dbReference>
<dbReference type="CDD" id="cd00840">
    <property type="entry name" value="MPP_Mre11_N"/>
    <property type="match status" value="1"/>
</dbReference>
<dbReference type="RefSeq" id="WP_151966471.1">
    <property type="nucleotide sequence ID" value="NZ_AP019860.1"/>
</dbReference>
<comment type="subunit">
    <text evidence="4">Heterodimer of SbcC and SbcD.</text>
</comment>
<keyword evidence="4" id="KW-0235">DNA replication</keyword>
<dbReference type="OrthoDB" id="9773856at2"/>
<dbReference type="NCBIfam" id="TIGR00619">
    <property type="entry name" value="sbcd"/>
    <property type="match status" value="1"/>
</dbReference>
<name>A0A5S9IJJ3_UABAM</name>
<dbReference type="Pfam" id="PF00149">
    <property type="entry name" value="Metallophos"/>
    <property type="match status" value="1"/>
</dbReference>
<dbReference type="PANTHER" id="PTHR30337:SF0">
    <property type="entry name" value="NUCLEASE SBCCD SUBUNIT D"/>
    <property type="match status" value="1"/>
</dbReference>
<dbReference type="Gene3D" id="3.60.21.10">
    <property type="match status" value="1"/>
</dbReference>
<keyword evidence="4" id="KW-0255">Endonuclease</keyword>
<organism evidence="6 7">
    <name type="scientific">Uabimicrobium amorphum</name>
    <dbReference type="NCBI Taxonomy" id="2596890"/>
    <lineage>
        <taxon>Bacteria</taxon>
        <taxon>Pseudomonadati</taxon>
        <taxon>Planctomycetota</taxon>
        <taxon>Candidatus Uabimicrobiia</taxon>
        <taxon>Candidatus Uabimicrobiales</taxon>
        <taxon>Candidatus Uabimicrobiaceae</taxon>
        <taxon>Candidatus Uabimicrobium</taxon>
    </lineage>
</organism>
<feature type="domain" description="Calcineurin-like phosphoesterase" evidence="5">
    <location>
        <begin position="2"/>
        <end position="229"/>
    </location>
</feature>
<dbReference type="InterPro" id="IPR050535">
    <property type="entry name" value="DNA_Repair-Maintenance_Comp"/>
</dbReference>
<evidence type="ECO:0000256" key="1">
    <source>
        <dbReference type="ARBA" id="ARBA00022722"/>
    </source>
</evidence>
<evidence type="ECO:0000313" key="6">
    <source>
        <dbReference type="EMBL" id="BBM82220.1"/>
    </source>
</evidence>
<keyword evidence="1 4" id="KW-0540">Nuclease</keyword>
<sequence length="392" mass="44525">MIKFIHTGDWHVGKTIRGKHRGGEYRAILDELYDFIVAENIELLLVAGDIYDTPTPSAEAESIIYSFFHRVSSLGVKSIVVAGNHDSSLRFEAISQIMALANVTMVGKYDFENPQNCVCEYTSKDGEDKLSIGLVPFIFERMFIRAQDIIDEKREETTMRYSRGMTYVLNEISKHFAADTTQIMVGHLLMHGARPGGGERRLYLGDNYAVHPVAIPKNVSYFALAHVHMYQQIEGPCPTYYCGSPLQMDFGEAEHEKGFLCGEIADGKVSTPRFIPFKSGVRLQSISGTIAELEDLLAEDNHNWDNFHLKITIKTDASTLGLSHKIKQQFPNAVDIRREFIGEDTKQLIAQDSPTWLPDLYRDFHNNHYERAADPEIIEEFLQLYEECSEEE</sequence>
<evidence type="ECO:0000256" key="3">
    <source>
        <dbReference type="ARBA" id="ARBA00022839"/>
    </source>
</evidence>
<keyword evidence="4" id="KW-0233">DNA recombination</keyword>
<keyword evidence="7" id="KW-1185">Reference proteome</keyword>
<gene>
    <name evidence="4" type="primary">sbcD</name>
    <name evidence="6" type="ORF">UABAM_00563</name>
</gene>
<dbReference type="AlphaFoldDB" id="A0A5S9IJJ3"/>
<evidence type="ECO:0000256" key="2">
    <source>
        <dbReference type="ARBA" id="ARBA00022801"/>
    </source>
</evidence>
<protein>
    <recommendedName>
        <fullName evidence="4">Nuclease SbcCD subunit D</fullName>
    </recommendedName>
</protein>
<dbReference type="KEGG" id="uam:UABAM_00563"/>
<evidence type="ECO:0000256" key="4">
    <source>
        <dbReference type="RuleBase" id="RU363069"/>
    </source>
</evidence>
<dbReference type="InterPro" id="IPR004593">
    <property type="entry name" value="SbcD"/>
</dbReference>
<keyword evidence="2 4" id="KW-0378">Hydrolase</keyword>
<comment type="function">
    <text evidence="4">SbcCD cleaves DNA hairpin structures. These structures can inhibit DNA replication and are intermediates in certain DNA recombination reactions. The complex acts as a 3'-&gt;5' double strand exonuclease that can open hairpins. It also has a 5' single-strand endonuclease activity.</text>
</comment>